<gene>
    <name evidence="1" type="ORF">NPIL_682271</name>
</gene>
<proteinExistence type="predicted"/>
<evidence type="ECO:0000313" key="1">
    <source>
        <dbReference type="EMBL" id="GFS72232.1"/>
    </source>
</evidence>
<name>A0A8X6MQH4_NEPPI</name>
<dbReference type="Proteomes" id="UP000887013">
    <property type="component" value="Unassembled WGS sequence"/>
</dbReference>
<comment type="caution">
    <text evidence="1">The sequence shown here is derived from an EMBL/GenBank/DDBJ whole genome shotgun (WGS) entry which is preliminary data.</text>
</comment>
<sequence length="88" mass="9868">MSILESQEVFVPGSVLQEPEEKLLCQNAFHPATYPTNEERRRLYLFIGECFCQSSDPQKKTYSETTGWDGNPGSQAIGLSLCPVGLLW</sequence>
<protein>
    <submittedName>
        <fullName evidence="1">Uncharacterized protein</fullName>
    </submittedName>
</protein>
<accession>A0A8X6MQH4</accession>
<dbReference type="AlphaFoldDB" id="A0A8X6MQH4"/>
<evidence type="ECO:0000313" key="2">
    <source>
        <dbReference type="Proteomes" id="UP000887013"/>
    </source>
</evidence>
<reference evidence="1" key="1">
    <citation type="submission" date="2020-08" db="EMBL/GenBank/DDBJ databases">
        <title>Multicomponent nature underlies the extraordinary mechanical properties of spider dragline silk.</title>
        <authorList>
            <person name="Kono N."/>
            <person name="Nakamura H."/>
            <person name="Mori M."/>
            <person name="Yoshida Y."/>
            <person name="Ohtoshi R."/>
            <person name="Malay A.D."/>
            <person name="Moran D.A.P."/>
            <person name="Tomita M."/>
            <person name="Numata K."/>
            <person name="Arakawa K."/>
        </authorList>
    </citation>
    <scope>NUCLEOTIDE SEQUENCE</scope>
</reference>
<organism evidence="1 2">
    <name type="scientific">Nephila pilipes</name>
    <name type="common">Giant wood spider</name>
    <name type="synonym">Nephila maculata</name>
    <dbReference type="NCBI Taxonomy" id="299642"/>
    <lineage>
        <taxon>Eukaryota</taxon>
        <taxon>Metazoa</taxon>
        <taxon>Ecdysozoa</taxon>
        <taxon>Arthropoda</taxon>
        <taxon>Chelicerata</taxon>
        <taxon>Arachnida</taxon>
        <taxon>Araneae</taxon>
        <taxon>Araneomorphae</taxon>
        <taxon>Entelegynae</taxon>
        <taxon>Araneoidea</taxon>
        <taxon>Nephilidae</taxon>
        <taxon>Nephila</taxon>
    </lineage>
</organism>
<dbReference type="EMBL" id="BMAW01001030">
    <property type="protein sequence ID" value="GFS72232.1"/>
    <property type="molecule type" value="Genomic_DNA"/>
</dbReference>
<keyword evidence="2" id="KW-1185">Reference proteome</keyword>